<evidence type="ECO:0000313" key="5">
    <source>
        <dbReference type="Proteomes" id="UP000008370"/>
    </source>
</evidence>
<dbReference type="InterPro" id="IPR019775">
    <property type="entry name" value="WD40_repeat_CS"/>
</dbReference>
<dbReference type="EMBL" id="JH930471">
    <property type="protein sequence ID" value="EKM57202.1"/>
    <property type="molecule type" value="Genomic_DNA"/>
</dbReference>
<dbReference type="RefSeq" id="XP_007395023.1">
    <property type="nucleotide sequence ID" value="XM_007394961.1"/>
</dbReference>
<evidence type="ECO:0000256" key="3">
    <source>
        <dbReference type="PROSITE-ProRule" id="PRU00221"/>
    </source>
</evidence>
<keyword evidence="5" id="KW-1185">Reference proteome</keyword>
<keyword evidence="2" id="KW-0677">Repeat</keyword>
<sequence>MEDVISHEQELTFTRWTITVPDLAKWPDAAGRLEDGSVSTDSSKAETRSLKSKQIVFTDSRDPSCHCLRFALSADDKLPVASFGRSDVLVWRLSDGLLVQLLHRPGRLYEVLGLSFSPIDFNLASGSRDGTATVWDTRHGRILLHLEDHGGPVSSIAHAPNGAVIATDPHKDKSVKIWNASSGVCLHSFGANEVVYKLAFSPRDN</sequence>
<organism evidence="4 5">
    <name type="scientific">Phanerochaete carnosa (strain HHB-10118-sp)</name>
    <name type="common">White-rot fungus</name>
    <name type="synonym">Peniophora carnosa</name>
    <dbReference type="NCBI Taxonomy" id="650164"/>
    <lineage>
        <taxon>Eukaryota</taxon>
        <taxon>Fungi</taxon>
        <taxon>Dikarya</taxon>
        <taxon>Basidiomycota</taxon>
        <taxon>Agaricomycotina</taxon>
        <taxon>Agaricomycetes</taxon>
        <taxon>Polyporales</taxon>
        <taxon>Phanerochaetaceae</taxon>
        <taxon>Phanerochaete</taxon>
    </lineage>
</organism>
<dbReference type="Gene3D" id="2.130.10.10">
    <property type="entry name" value="YVTN repeat-like/Quinoprotein amine dehydrogenase"/>
    <property type="match status" value="1"/>
</dbReference>
<dbReference type="InterPro" id="IPR001680">
    <property type="entry name" value="WD40_rpt"/>
</dbReference>
<feature type="repeat" description="WD" evidence="3">
    <location>
        <begin position="146"/>
        <end position="188"/>
    </location>
</feature>
<dbReference type="Pfam" id="PF00400">
    <property type="entry name" value="WD40"/>
    <property type="match status" value="2"/>
</dbReference>
<dbReference type="PANTHER" id="PTHR19848">
    <property type="entry name" value="WD40 REPEAT PROTEIN"/>
    <property type="match status" value="1"/>
</dbReference>
<proteinExistence type="predicted"/>
<dbReference type="HOGENOM" id="CLU_1337923_0_0_1"/>
<dbReference type="SUPFAM" id="SSF50978">
    <property type="entry name" value="WD40 repeat-like"/>
    <property type="match status" value="1"/>
</dbReference>
<dbReference type="PROSITE" id="PS00678">
    <property type="entry name" value="WD_REPEATS_1"/>
    <property type="match status" value="1"/>
</dbReference>
<dbReference type="InterPro" id="IPR036322">
    <property type="entry name" value="WD40_repeat_dom_sf"/>
</dbReference>
<dbReference type="InterPro" id="IPR015943">
    <property type="entry name" value="WD40/YVTN_repeat-like_dom_sf"/>
</dbReference>
<keyword evidence="1 3" id="KW-0853">WD repeat</keyword>
<dbReference type="AlphaFoldDB" id="K5X319"/>
<dbReference type="PANTHER" id="PTHR19848:SF8">
    <property type="entry name" value="F-BOX AND WD REPEAT DOMAIN CONTAINING 7"/>
    <property type="match status" value="1"/>
</dbReference>
<reference evidence="4 5" key="1">
    <citation type="journal article" date="2012" name="BMC Genomics">
        <title>Comparative genomics of the white-rot fungi, Phanerochaete carnosa and P. chrysosporium, to elucidate the genetic basis of the distinct wood types they colonize.</title>
        <authorList>
            <person name="Suzuki H."/>
            <person name="MacDonald J."/>
            <person name="Syed K."/>
            <person name="Salamov A."/>
            <person name="Hori C."/>
            <person name="Aerts A."/>
            <person name="Henrissat B."/>
            <person name="Wiebenga A."/>
            <person name="vanKuyk P.A."/>
            <person name="Barry K."/>
            <person name="Lindquist E."/>
            <person name="LaButti K."/>
            <person name="Lapidus A."/>
            <person name="Lucas S."/>
            <person name="Coutinho P."/>
            <person name="Gong Y."/>
            <person name="Samejima M."/>
            <person name="Mahadevan R."/>
            <person name="Abou-Zaid M."/>
            <person name="de Vries R.P."/>
            <person name="Igarashi K."/>
            <person name="Yadav J.S."/>
            <person name="Grigoriev I.V."/>
            <person name="Master E.R."/>
        </authorList>
    </citation>
    <scope>NUCLEOTIDE SEQUENCE [LARGE SCALE GENOMIC DNA]</scope>
    <source>
        <strain evidence="4 5">HHB-10118-sp</strain>
    </source>
</reference>
<dbReference type="KEGG" id="pco:PHACADRAFT_254844"/>
<dbReference type="SMART" id="SM00320">
    <property type="entry name" value="WD40"/>
    <property type="match status" value="2"/>
</dbReference>
<dbReference type="GeneID" id="18916151"/>
<protein>
    <submittedName>
        <fullName evidence="4">Uncharacterized protein</fullName>
    </submittedName>
</protein>
<evidence type="ECO:0000313" key="4">
    <source>
        <dbReference type="EMBL" id="EKM57202.1"/>
    </source>
</evidence>
<feature type="repeat" description="WD" evidence="3">
    <location>
        <begin position="104"/>
        <end position="145"/>
    </location>
</feature>
<dbReference type="OrthoDB" id="6262491at2759"/>
<evidence type="ECO:0000256" key="1">
    <source>
        <dbReference type="ARBA" id="ARBA00022574"/>
    </source>
</evidence>
<accession>K5X319</accession>
<name>K5X319_PHACS</name>
<dbReference type="Proteomes" id="UP000008370">
    <property type="component" value="Unassembled WGS sequence"/>
</dbReference>
<dbReference type="STRING" id="650164.K5X319"/>
<evidence type="ECO:0000256" key="2">
    <source>
        <dbReference type="ARBA" id="ARBA00022737"/>
    </source>
</evidence>
<dbReference type="PROSITE" id="PS50082">
    <property type="entry name" value="WD_REPEATS_2"/>
    <property type="match status" value="2"/>
</dbReference>
<dbReference type="InParanoid" id="K5X319"/>
<gene>
    <name evidence="4" type="ORF">PHACADRAFT_254844</name>
</gene>